<dbReference type="InterPro" id="IPR050204">
    <property type="entry name" value="AraC_XylS_family_regulators"/>
</dbReference>
<evidence type="ECO:0000256" key="2">
    <source>
        <dbReference type="ARBA" id="ARBA00023125"/>
    </source>
</evidence>
<feature type="domain" description="HTH araC/xylS-type" evidence="4">
    <location>
        <begin position="273"/>
        <end position="371"/>
    </location>
</feature>
<dbReference type="GO" id="GO:0043565">
    <property type="term" value="F:sequence-specific DNA binding"/>
    <property type="evidence" value="ECO:0007669"/>
    <property type="project" value="InterPro"/>
</dbReference>
<dbReference type="PANTHER" id="PTHR46796:SF6">
    <property type="entry name" value="ARAC SUBFAMILY"/>
    <property type="match status" value="1"/>
</dbReference>
<evidence type="ECO:0000259" key="4">
    <source>
        <dbReference type="PROSITE" id="PS01124"/>
    </source>
</evidence>
<dbReference type="Pfam" id="PF12833">
    <property type="entry name" value="HTH_18"/>
    <property type="match status" value="1"/>
</dbReference>
<dbReference type="GO" id="GO:0003700">
    <property type="term" value="F:DNA-binding transcription factor activity"/>
    <property type="evidence" value="ECO:0007669"/>
    <property type="project" value="InterPro"/>
</dbReference>
<dbReference type="PANTHER" id="PTHR46796">
    <property type="entry name" value="HTH-TYPE TRANSCRIPTIONAL ACTIVATOR RHAS-RELATED"/>
    <property type="match status" value="1"/>
</dbReference>
<sequence length="372" mass="40811">MAGKARLPFPAVLYRILLHFAVHGAFQACRCVQGAQHRLQPSPRLDNVGFAYRCRSSARRRFPNRHAARKRLAISGSAHAMTAQRISAIQEGQLQPMFGGALEIPSPSPTLLIETHRGEAGRAYTRIIPRHVLTLFLEPAAVWHSADGASTSHIFIPANTVVMSLRGRSESVLWLDPAQVLVVEVSDRALAEAAGTLFDAQSFELMPSPGVQDARLSALLQALHAEQVSGYGSGRLFVDGIEQALAACLVSRYSTRRPKRRVRTGGLSPSRAKRLVDHIQAHIGSPLPLDELAACAGLSSSYLSRAFRETFSVTPHDFVLDMRIKRAMELLAQPGNSILDVAQLCGFQTQQHFSRIFRQRVGVSPGQFCREL</sequence>
<accession>A0A1M5NXC1</accession>
<dbReference type="PROSITE" id="PS01124">
    <property type="entry name" value="HTH_ARAC_FAMILY_2"/>
    <property type="match status" value="1"/>
</dbReference>
<evidence type="ECO:0000313" key="5">
    <source>
        <dbReference type="EMBL" id="SHG94162.1"/>
    </source>
</evidence>
<dbReference type="Gene3D" id="1.10.10.60">
    <property type="entry name" value="Homeodomain-like"/>
    <property type="match status" value="2"/>
</dbReference>
<name>A0A1M5NXC1_9BRAD</name>
<dbReference type="PROSITE" id="PS51257">
    <property type="entry name" value="PROKAR_LIPOPROTEIN"/>
    <property type="match status" value="1"/>
</dbReference>
<evidence type="ECO:0000256" key="1">
    <source>
        <dbReference type="ARBA" id="ARBA00023015"/>
    </source>
</evidence>
<dbReference type="InterPro" id="IPR018060">
    <property type="entry name" value="HTH_AraC"/>
</dbReference>
<proteinExistence type="predicted"/>
<dbReference type="SMART" id="SM00342">
    <property type="entry name" value="HTH_ARAC"/>
    <property type="match status" value="1"/>
</dbReference>
<reference evidence="5 6" key="1">
    <citation type="submission" date="2016-11" db="EMBL/GenBank/DDBJ databases">
        <authorList>
            <person name="Jaros S."/>
            <person name="Januszkiewicz K."/>
            <person name="Wedrychowicz H."/>
        </authorList>
    </citation>
    <scope>NUCLEOTIDE SEQUENCE [LARGE SCALE GENOMIC DNA]</scope>
    <source>
        <strain evidence="5 6">GAS242</strain>
    </source>
</reference>
<dbReference type="InterPro" id="IPR009057">
    <property type="entry name" value="Homeodomain-like_sf"/>
</dbReference>
<dbReference type="AlphaFoldDB" id="A0A1M5NXC1"/>
<dbReference type="PRINTS" id="PR00032">
    <property type="entry name" value="HTHARAC"/>
</dbReference>
<dbReference type="InterPro" id="IPR018062">
    <property type="entry name" value="HTH_AraC-typ_CS"/>
</dbReference>
<evidence type="ECO:0000256" key="3">
    <source>
        <dbReference type="ARBA" id="ARBA00023163"/>
    </source>
</evidence>
<keyword evidence="3" id="KW-0804">Transcription</keyword>
<dbReference type="OrthoDB" id="110167at2"/>
<dbReference type="InterPro" id="IPR020449">
    <property type="entry name" value="Tscrpt_reg_AraC-type_HTH"/>
</dbReference>
<keyword evidence="1" id="KW-0805">Transcription regulation</keyword>
<organism evidence="5 6">
    <name type="scientific">Bradyrhizobium erythrophlei</name>
    <dbReference type="NCBI Taxonomy" id="1437360"/>
    <lineage>
        <taxon>Bacteria</taxon>
        <taxon>Pseudomonadati</taxon>
        <taxon>Pseudomonadota</taxon>
        <taxon>Alphaproteobacteria</taxon>
        <taxon>Hyphomicrobiales</taxon>
        <taxon>Nitrobacteraceae</taxon>
        <taxon>Bradyrhizobium</taxon>
    </lineage>
</organism>
<evidence type="ECO:0000313" key="6">
    <source>
        <dbReference type="Proteomes" id="UP000190675"/>
    </source>
</evidence>
<dbReference type="SUPFAM" id="SSF46689">
    <property type="entry name" value="Homeodomain-like"/>
    <property type="match status" value="2"/>
</dbReference>
<gene>
    <name evidence="5" type="ORF">SAMN05444169_4899</name>
</gene>
<dbReference type="EMBL" id="LT670818">
    <property type="protein sequence ID" value="SHG94162.1"/>
    <property type="molecule type" value="Genomic_DNA"/>
</dbReference>
<protein>
    <submittedName>
        <fullName evidence="5">AraC family transcriptional regulator</fullName>
    </submittedName>
</protein>
<keyword evidence="2" id="KW-0238">DNA-binding</keyword>
<dbReference type="Proteomes" id="UP000190675">
    <property type="component" value="Chromosome I"/>
</dbReference>
<dbReference type="PROSITE" id="PS00041">
    <property type="entry name" value="HTH_ARAC_FAMILY_1"/>
    <property type="match status" value="1"/>
</dbReference>